<dbReference type="EMBL" id="MN740698">
    <property type="protein sequence ID" value="QHU08558.1"/>
    <property type="molecule type" value="Genomic_DNA"/>
</dbReference>
<evidence type="ECO:0000313" key="1">
    <source>
        <dbReference type="EMBL" id="QHU08558.1"/>
    </source>
</evidence>
<organism evidence="1">
    <name type="scientific">viral metagenome</name>
    <dbReference type="NCBI Taxonomy" id="1070528"/>
    <lineage>
        <taxon>unclassified sequences</taxon>
        <taxon>metagenomes</taxon>
        <taxon>organismal metagenomes</taxon>
    </lineage>
</organism>
<proteinExistence type="predicted"/>
<reference evidence="1" key="1">
    <citation type="journal article" date="2020" name="Nature">
        <title>Giant virus diversity and host interactions through global metagenomics.</title>
        <authorList>
            <person name="Schulz F."/>
            <person name="Roux S."/>
            <person name="Paez-Espino D."/>
            <person name="Jungbluth S."/>
            <person name="Walsh D.A."/>
            <person name="Denef V.J."/>
            <person name="McMahon K.D."/>
            <person name="Konstantinidis K.T."/>
            <person name="Eloe-Fadrosh E.A."/>
            <person name="Kyrpides N.C."/>
            <person name="Woyke T."/>
        </authorList>
    </citation>
    <scope>NUCLEOTIDE SEQUENCE</scope>
    <source>
        <strain evidence="1">GVMAG-S-1063924-116</strain>
    </source>
</reference>
<sequence>MTGLVFGEYREESLLHYTPSKMKVDTSIHYDVDMFETMNVALTKPDGTVVPLDMKNIKMYTGEGRHTCESLLRMFNPSKDMTIERMYTLKGSAEVEPRKEVSAEVVCIESMPDGTPISLYTRTTTTPDKTIAMIRKNKVVIQLKEGLLPLIAFGKYMPIRPDLLRLEKNPVVPKLTCLDLTHLRQVKLVNGVNFSSFLLHNQIRSVEEIKCPDFYDNKFRLEQVKGLRLLTISRYLCEELLDQVNSYPGLTLYLENSEIVNPDYLVSVTCDLMVEWKPFIHTSTKPLTTKSLTIVDPGSYLNLKTCIVNMINLRSKTLEKVSVRLDDYTITVSFTRKV</sequence>
<name>A0A6C0JXF6_9ZZZZ</name>
<dbReference type="AlphaFoldDB" id="A0A6C0JXF6"/>
<protein>
    <submittedName>
        <fullName evidence="1">Uncharacterized protein</fullName>
    </submittedName>
</protein>
<accession>A0A6C0JXF6</accession>